<reference evidence="2 3" key="1">
    <citation type="submission" date="2019-03" db="EMBL/GenBank/DDBJ databases">
        <title>Genomic Encyclopedia of Type Strains, Phase III (KMG-III): the genomes of soil and plant-associated and newly described type strains.</title>
        <authorList>
            <person name="Whitman W."/>
        </authorList>
    </citation>
    <scope>NUCLEOTIDE SEQUENCE [LARGE SCALE GENOMIC DNA]</scope>
    <source>
        <strain evidence="2 3">CECT 7378</strain>
    </source>
</reference>
<evidence type="ECO:0000256" key="1">
    <source>
        <dbReference type="SAM" id="SignalP"/>
    </source>
</evidence>
<evidence type="ECO:0000313" key="2">
    <source>
        <dbReference type="EMBL" id="TDO99634.1"/>
    </source>
</evidence>
<dbReference type="Proteomes" id="UP000294656">
    <property type="component" value="Unassembled WGS sequence"/>
</dbReference>
<dbReference type="AlphaFoldDB" id="A0A4R6MDN0"/>
<protein>
    <recommendedName>
        <fullName evidence="4">DUF4139 domain-containing protein</fullName>
    </recommendedName>
</protein>
<comment type="caution">
    <text evidence="2">The sequence shown here is derived from an EMBL/GenBank/DDBJ whole genome shotgun (WGS) entry which is preliminary data.</text>
</comment>
<accession>A0A4R6MDN0</accession>
<dbReference type="OrthoDB" id="6097343at2"/>
<evidence type="ECO:0000313" key="3">
    <source>
        <dbReference type="Proteomes" id="UP000294656"/>
    </source>
</evidence>
<dbReference type="EMBL" id="SNXC01000009">
    <property type="protein sequence ID" value="TDO99634.1"/>
    <property type="molecule type" value="Genomic_DNA"/>
</dbReference>
<feature type="signal peptide" evidence="1">
    <location>
        <begin position="1"/>
        <end position="29"/>
    </location>
</feature>
<organism evidence="2 3">
    <name type="scientific">Marinomonas balearica</name>
    <dbReference type="NCBI Taxonomy" id="491947"/>
    <lineage>
        <taxon>Bacteria</taxon>
        <taxon>Pseudomonadati</taxon>
        <taxon>Pseudomonadota</taxon>
        <taxon>Gammaproteobacteria</taxon>
        <taxon>Oceanospirillales</taxon>
        <taxon>Oceanospirillaceae</taxon>
        <taxon>Marinomonas</taxon>
    </lineage>
</organism>
<dbReference type="RefSeq" id="WP_133502479.1">
    <property type="nucleotide sequence ID" value="NZ_SNXC01000009.1"/>
</dbReference>
<sequence>MSHTNQIQWSNVKILIGVLSAASSTFAEASNVIKMVVNQNGSQITEQANSNQDLSFIPNIHSFIPVTQGNRLVSQVQRDSIWASHLDQTINITSKYRDLSFEGTLLAANSDTITVEYNDKVITLPADDFYLINNKNDAHDTLVRQHSVRLTTDGLVTYHTDEIRWQPSLTLVFDSHDVSIVQQALLTNNSHQPHTLSSALLKYKSHSLPLMEMKSSRMSALSDEGVSPSYEENQITYSLEGQYLLPALSNTMITLKNTTYPIESKLNIGSIYAHPNSSNERPISFNQTTSFTLKEESVSGTYKTLWLQNEHYIPGQAVTIQGARANQKVDVITHQSLDVIGSLRLISTSSRKLPSTQIWEFQVKNYAKIKQKMAFTHQANGVIQSISPAFLKRESSSAIIISKELAPNEKYIMQYEIRVTE</sequence>
<feature type="chain" id="PRO_5020202283" description="DUF4139 domain-containing protein" evidence="1">
    <location>
        <begin position="30"/>
        <end position="421"/>
    </location>
</feature>
<evidence type="ECO:0008006" key="4">
    <source>
        <dbReference type="Google" id="ProtNLM"/>
    </source>
</evidence>
<keyword evidence="3" id="KW-1185">Reference proteome</keyword>
<gene>
    <name evidence="2" type="ORF">DFP79_0621</name>
</gene>
<name>A0A4R6MDN0_9GAMM</name>
<keyword evidence="1" id="KW-0732">Signal</keyword>
<proteinExistence type="predicted"/>